<dbReference type="PANTHER" id="PTHR44196:SF1">
    <property type="entry name" value="DEHYDROGENASE_REDUCTASE SDR FAMILY MEMBER 7B"/>
    <property type="match status" value="1"/>
</dbReference>
<dbReference type="InterPro" id="IPR036291">
    <property type="entry name" value="NAD(P)-bd_dom_sf"/>
</dbReference>
<dbReference type="Gene3D" id="3.40.50.720">
    <property type="entry name" value="NAD(P)-binding Rossmann-like Domain"/>
    <property type="match status" value="1"/>
</dbReference>
<dbReference type="PANTHER" id="PTHR44196">
    <property type="entry name" value="DEHYDROGENASE/REDUCTASE SDR FAMILY MEMBER 7B"/>
    <property type="match status" value="1"/>
</dbReference>
<dbReference type="InterPro" id="IPR002347">
    <property type="entry name" value="SDR_fam"/>
</dbReference>
<keyword evidence="2" id="KW-0560">Oxidoreductase</keyword>
<organism evidence="4 5">
    <name type="scientific">Funiculus sociatus GB2-A5</name>
    <dbReference type="NCBI Taxonomy" id="2933946"/>
    <lineage>
        <taxon>Bacteria</taxon>
        <taxon>Bacillati</taxon>
        <taxon>Cyanobacteriota</taxon>
        <taxon>Cyanophyceae</taxon>
        <taxon>Coleofasciculales</taxon>
        <taxon>Coleofasciculaceae</taxon>
        <taxon>Funiculus</taxon>
    </lineage>
</organism>
<dbReference type="PROSITE" id="PS00061">
    <property type="entry name" value="ADH_SHORT"/>
    <property type="match status" value="1"/>
</dbReference>
<reference evidence="4 5" key="1">
    <citation type="submission" date="2022-04" db="EMBL/GenBank/DDBJ databases">
        <title>Positive selection, recombination, and allopatry shape intraspecific diversity of widespread and dominant cyanobacteria.</title>
        <authorList>
            <person name="Wei J."/>
            <person name="Shu W."/>
            <person name="Hu C."/>
        </authorList>
    </citation>
    <scope>NUCLEOTIDE SEQUENCE [LARGE SCALE GENOMIC DNA]</scope>
    <source>
        <strain evidence="4 5">GB2-A5</strain>
    </source>
</reference>
<evidence type="ECO:0000256" key="2">
    <source>
        <dbReference type="ARBA" id="ARBA00023002"/>
    </source>
</evidence>
<name>A0ABV0JMU2_9CYAN</name>
<evidence type="ECO:0000256" key="1">
    <source>
        <dbReference type="ARBA" id="ARBA00006484"/>
    </source>
</evidence>
<dbReference type="SMART" id="SM00822">
    <property type="entry name" value="PKS_KR"/>
    <property type="match status" value="1"/>
</dbReference>
<comment type="similarity">
    <text evidence="1">Belongs to the short-chain dehydrogenases/reductases (SDR) family.</text>
</comment>
<keyword evidence="5" id="KW-1185">Reference proteome</keyword>
<protein>
    <submittedName>
        <fullName evidence="4">SDR family oxidoreductase</fullName>
    </submittedName>
</protein>
<comment type="caution">
    <text evidence="4">The sequence shown here is derived from an EMBL/GenBank/DDBJ whole genome shotgun (WGS) entry which is preliminary data.</text>
</comment>
<feature type="domain" description="Ketoreductase" evidence="3">
    <location>
        <begin position="9"/>
        <end position="193"/>
    </location>
</feature>
<proteinExistence type="inferred from homology"/>
<dbReference type="CDD" id="cd05360">
    <property type="entry name" value="SDR_c3"/>
    <property type="match status" value="1"/>
</dbReference>
<dbReference type="NCBIfam" id="NF005495">
    <property type="entry name" value="PRK07109.1"/>
    <property type="match status" value="1"/>
</dbReference>
<evidence type="ECO:0000313" key="5">
    <source>
        <dbReference type="Proteomes" id="UP001442494"/>
    </source>
</evidence>
<evidence type="ECO:0000313" key="4">
    <source>
        <dbReference type="EMBL" id="MEP0864824.1"/>
    </source>
</evidence>
<dbReference type="PRINTS" id="PR00081">
    <property type="entry name" value="GDHRDH"/>
</dbReference>
<dbReference type="RefSeq" id="WP_190423620.1">
    <property type="nucleotide sequence ID" value="NZ_JAMPKK010000017.1"/>
</dbReference>
<dbReference type="InterPro" id="IPR020904">
    <property type="entry name" value="Sc_DH/Rdtase_CS"/>
</dbReference>
<gene>
    <name evidence="4" type="ORF">NDI37_10120</name>
</gene>
<dbReference type="EMBL" id="JAMPKK010000017">
    <property type="protein sequence ID" value="MEP0864824.1"/>
    <property type="molecule type" value="Genomic_DNA"/>
</dbReference>
<dbReference type="Pfam" id="PF00106">
    <property type="entry name" value="adh_short"/>
    <property type="match status" value="1"/>
</dbReference>
<dbReference type="SUPFAM" id="SSF51735">
    <property type="entry name" value="NAD(P)-binding Rossmann-fold domains"/>
    <property type="match status" value="1"/>
</dbReference>
<dbReference type="Proteomes" id="UP001442494">
    <property type="component" value="Unassembled WGS sequence"/>
</dbReference>
<accession>A0ABV0JMU2</accession>
<sequence>MQLKPINQQVVAVVGASSGIGRETALQFAKKGAKVVVSARSESKLASLVEEIRGFGGEATAIVADVTVFEQVKAIADRTVEVYGRLDTWVHCPAIAVYATFDNTTPEEFKRVIDVGLIGQAHGAMAALPHLKREGRGALIHLSSVLGRRSLPLQSSYCTAKHGMEGFIEALRVELQHEKIPISVTSVKPAAVNTPLYNNALTRLGVKPASLPPFYEPGLVADAVLYVAEHPTRDFLVGDAARTLDLLQRLSPGLVDSILQRVAFKLQRTDEPKSDDAPNNLYESIPANDRVKGDFSNLAIPSVTDWLDKNPVFKWGALAGVVALGAALLTLPTEVTLPH</sequence>
<evidence type="ECO:0000259" key="3">
    <source>
        <dbReference type="SMART" id="SM00822"/>
    </source>
</evidence>
<dbReference type="InterPro" id="IPR057326">
    <property type="entry name" value="KR_dom"/>
</dbReference>